<keyword evidence="4" id="KW-0732">Signal</keyword>
<evidence type="ECO:0000256" key="3">
    <source>
        <dbReference type="ARBA" id="ARBA00023315"/>
    </source>
</evidence>
<dbReference type="Pfam" id="PF16076">
    <property type="entry name" value="Acyltransf_C"/>
    <property type="match status" value="1"/>
</dbReference>
<dbReference type="STRING" id="5098.A0A507QXE7"/>
<keyword evidence="2" id="KW-0808">Transferase</keyword>
<accession>A0A507QXE7</accession>
<keyword evidence="3" id="KW-0012">Acyltransferase</keyword>
<proteinExistence type="inferred from homology"/>
<keyword evidence="7" id="KW-1185">Reference proteome</keyword>
<evidence type="ECO:0000259" key="5">
    <source>
        <dbReference type="SMART" id="SM00563"/>
    </source>
</evidence>
<evidence type="ECO:0000256" key="4">
    <source>
        <dbReference type="SAM" id="SignalP"/>
    </source>
</evidence>
<dbReference type="PANTHER" id="PTHR10983">
    <property type="entry name" value="1-ACYLGLYCEROL-3-PHOSPHATE ACYLTRANSFERASE-RELATED"/>
    <property type="match status" value="1"/>
</dbReference>
<dbReference type="GO" id="GO:0036149">
    <property type="term" value="P:phosphatidylinositol acyl-chain remodeling"/>
    <property type="evidence" value="ECO:0007669"/>
    <property type="project" value="TreeGrafter"/>
</dbReference>
<dbReference type="SMART" id="SM00563">
    <property type="entry name" value="PlsC"/>
    <property type="match status" value="1"/>
</dbReference>
<evidence type="ECO:0000313" key="7">
    <source>
        <dbReference type="Proteomes" id="UP000319663"/>
    </source>
</evidence>
<dbReference type="GO" id="GO:0005783">
    <property type="term" value="C:endoplasmic reticulum"/>
    <property type="evidence" value="ECO:0007669"/>
    <property type="project" value="TreeGrafter"/>
</dbReference>
<organism evidence="6 7">
    <name type="scientific">Monascus purpureus</name>
    <name type="common">Red mold</name>
    <name type="synonym">Monascus anka</name>
    <dbReference type="NCBI Taxonomy" id="5098"/>
    <lineage>
        <taxon>Eukaryota</taxon>
        <taxon>Fungi</taxon>
        <taxon>Dikarya</taxon>
        <taxon>Ascomycota</taxon>
        <taxon>Pezizomycotina</taxon>
        <taxon>Eurotiomycetes</taxon>
        <taxon>Eurotiomycetidae</taxon>
        <taxon>Eurotiales</taxon>
        <taxon>Aspergillaceae</taxon>
        <taxon>Monascus</taxon>
    </lineage>
</organism>
<dbReference type="SUPFAM" id="SSF69593">
    <property type="entry name" value="Glycerol-3-phosphate (1)-acyltransferase"/>
    <property type="match status" value="1"/>
</dbReference>
<reference evidence="6 7" key="1">
    <citation type="submission" date="2019-06" db="EMBL/GenBank/DDBJ databases">
        <title>Wine fermentation using esterase from Monascus purpureus.</title>
        <authorList>
            <person name="Geng C."/>
            <person name="Zhang Y."/>
        </authorList>
    </citation>
    <scope>NUCLEOTIDE SEQUENCE [LARGE SCALE GENOMIC DNA]</scope>
    <source>
        <strain evidence="6">HQ1</strain>
    </source>
</reference>
<comment type="caution">
    <text evidence="6">The sequence shown here is derived from an EMBL/GenBank/DDBJ whole genome shotgun (WGS) entry which is preliminary data.</text>
</comment>
<dbReference type="GO" id="GO:0016746">
    <property type="term" value="F:acyltransferase activity"/>
    <property type="evidence" value="ECO:0007669"/>
    <property type="project" value="UniProtKB-KW"/>
</dbReference>
<sequence>MAFTKQSFALVITALTQLGCPTVVCVSGDKSMIGQIHLTEDGRLRTDFSERLVLMANHQVYTDWIYLWWVAYSNRMHGRIYIILKESLKYIPIIGQGMMFYGFIFMARKWMSDKPRLQHRLEKLKTRHMGSNSGSPAFDPMWLLIFPEGTNLSINTKRRSDEYGRKQGFAPLKHEVLPRSTGLFFCLQQLRGTVDWVYDCTVAYAGPPKGSFPDKYFTLRSTYLQGRPPKCVNMHWRRFAISDIPLDDQKEFDTWLRARWVEKDQLLDQCFETGRFPSELAGSIELGKVSEEQKAASAAGYVETHVQLGHWAEIRQIFSILAGVASLCKLSQNLWGLWH</sequence>
<evidence type="ECO:0000256" key="2">
    <source>
        <dbReference type="ARBA" id="ARBA00022679"/>
    </source>
</evidence>
<comment type="similarity">
    <text evidence="1">Belongs to the 1-acyl-sn-glycerol-3-phosphate acyltransferase family.</text>
</comment>
<dbReference type="AlphaFoldDB" id="A0A507QXE7"/>
<gene>
    <name evidence="6" type="ORF">MPDQ_005072</name>
</gene>
<protein>
    <recommendedName>
        <fullName evidence="5">Phospholipid/glycerol acyltransferase domain-containing protein</fullName>
    </recommendedName>
</protein>
<evidence type="ECO:0000256" key="1">
    <source>
        <dbReference type="ARBA" id="ARBA00008655"/>
    </source>
</evidence>
<evidence type="ECO:0000313" key="6">
    <source>
        <dbReference type="EMBL" id="TQB74168.1"/>
    </source>
</evidence>
<dbReference type="EMBL" id="VIFY01000034">
    <property type="protein sequence ID" value="TQB74168.1"/>
    <property type="molecule type" value="Genomic_DNA"/>
</dbReference>
<dbReference type="InterPro" id="IPR032098">
    <property type="entry name" value="Acyltransf_C"/>
</dbReference>
<dbReference type="InterPro" id="IPR002123">
    <property type="entry name" value="Plipid/glycerol_acylTrfase"/>
</dbReference>
<dbReference type="Proteomes" id="UP000319663">
    <property type="component" value="Unassembled WGS sequence"/>
</dbReference>
<feature type="chain" id="PRO_5021424746" description="Phospholipid/glycerol acyltransferase domain-containing protein" evidence="4">
    <location>
        <begin position="22"/>
        <end position="339"/>
    </location>
</feature>
<dbReference type="CDD" id="cd07990">
    <property type="entry name" value="LPLAT_LCLAT1-like"/>
    <property type="match status" value="1"/>
</dbReference>
<feature type="domain" description="Phospholipid/glycerol acyltransferase" evidence="5">
    <location>
        <begin position="52"/>
        <end position="184"/>
    </location>
</feature>
<name>A0A507QXE7_MONPU</name>
<dbReference type="PANTHER" id="PTHR10983:SF16">
    <property type="entry name" value="LYSOCARDIOLIPIN ACYLTRANSFERASE 1"/>
    <property type="match status" value="1"/>
</dbReference>
<dbReference type="Pfam" id="PF01553">
    <property type="entry name" value="Acyltransferase"/>
    <property type="match status" value="1"/>
</dbReference>
<feature type="signal peptide" evidence="4">
    <location>
        <begin position="1"/>
        <end position="21"/>
    </location>
</feature>